<reference evidence="6 7" key="1">
    <citation type="submission" date="2020-06" db="EMBL/GenBank/DDBJ databases">
        <title>High-quality draft genome of sulfate reducer Desulfobacter latus type strain AcrS2 isolated from marine sediment.</title>
        <authorList>
            <person name="Hoppe M."/>
            <person name="Larsen C.K."/>
            <person name="Marshall I.P.G."/>
            <person name="Schramm A."/>
            <person name="Marietou A.G."/>
        </authorList>
    </citation>
    <scope>NUCLEOTIDE SEQUENCE [LARGE SCALE GENOMIC DNA]</scope>
    <source>
        <strain evidence="6 7">AcRS2</strain>
    </source>
</reference>
<comment type="catalytic activity">
    <reaction evidence="2">
        <text>2 GTP = 3',3'-c-di-GMP + 2 diphosphate</text>
        <dbReference type="Rhea" id="RHEA:24898"/>
        <dbReference type="ChEBI" id="CHEBI:33019"/>
        <dbReference type="ChEBI" id="CHEBI:37565"/>
        <dbReference type="ChEBI" id="CHEBI:58805"/>
        <dbReference type="EC" id="2.7.7.65"/>
    </reaction>
</comment>
<dbReference type="SMART" id="SM00448">
    <property type="entry name" value="REC"/>
    <property type="match status" value="1"/>
</dbReference>
<dbReference type="AlphaFoldDB" id="A0A850T782"/>
<evidence type="ECO:0000256" key="2">
    <source>
        <dbReference type="ARBA" id="ARBA00034247"/>
    </source>
</evidence>
<sequence>METQGDSKTHREKLLIVDDNKQNIELLMELFRSGYKIAAARNAQRALKLAISDSPPDIILSDILMPDMDGYEFCAKIKEDPRTKHIPIIFITAVSEVMDENRGFALGAVDYITKPFHPPMVKARVKLHLNLKRKQELLEKYAFIDALTEIPNRRRFNEVIEKEWRRAGRSGYPISLLFIDVDHFKAYNDTYGHGKGDECLRRIASAMARTLRRAGDFIGRYGGEEFAVVLPDTKSDKAVAMAKTLQKAVDGIAIFHGASSVASHVTISIGIATVTPDDKDISLTPKNLIDAADKKMYEAKSRGRHQIAYK</sequence>
<organism evidence="6 7">
    <name type="scientific">Desulfobacter latus</name>
    <dbReference type="NCBI Taxonomy" id="2292"/>
    <lineage>
        <taxon>Bacteria</taxon>
        <taxon>Pseudomonadati</taxon>
        <taxon>Thermodesulfobacteriota</taxon>
        <taxon>Desulfobacteria</taxon>
        <taxon>Desulfobacterales</taxon>
        <taxon>Desulfobacteraceae</taxon>
        <taxon>Desulfobacter</taxon>
    </lineage>
</organism>
<feature type="domain" description="GGDEF" evidence="5">
    <location>
        <begin position="172"/>
        <end position="310"/>
    </location>
</feature>
<protein>
    <recommendedName>
        <fullName evidence="1">diguanylate cyclase</fullName>
        <ecNumber evidence="1">2.7.7.65</ecNumber>
    </recommendedName>
</protein>
<evidence type="ECO:0000313" key="6">
    <source>
        <dbReference type="EMBL" id="NWH05272.1"/>
    </source>
</evidence>
<evidence type="ECO:0000259" key="4">
    <source>
        <dbReference type="PROSITE" id="PS50110"/>
    </source>
</evidence>
<name>A0A850T782_9BACT</name>
<dbReference type="Gene3D" id="3.30.70.270">
    <property type="match status" value="1"/>
</dbReference>
<dbReference type="FunFam" id="3.30.70.270:FF:000001">
    <property type="entry name" value="Diguanylate cyclase domain protein"/>
    <property type="match status" value="1"/>
</dbReference>
<dbReference type="GO" id="GO:0052621">
    <property type="term" value="F:diguanylate cyclase activity"/>
    <property type="evidence" value="ECO:0007669"/>
    <property type="project" value="UniProtKB-EC"/>
</dbReference>
<dbReference type="InterPro" id="IPR000160">
    <property type="entry name" value="GGDEF_dom"/>
</dbReference>
<dbReference type="PROSITE" id="PS50887">
    <property type="entry name" value="GGDEF"/>
    <property type="match status" value="1"/>
</dbReference>
<dbReference type="EC" id="2.7.7.65" evidence="1"/>
<evidence type="ECO:0000259" key="5">
    <source>
        <dbReference type="PROSITE" id="PS50887"/>
    </source>
</evidence>
<dbReference type="CDD" id="cd01949">
    <property type="entry name" value="GGDEF"/>
    <property type="match status" value="1"/>
</dbReference>
<evidence type="ECO:0000313" key="7">
    <source>
        <dbReference type="Proteomes" id="UP000553343"/>
    </source>
</evidence>
<dbReference type="SMART" id="SM00267">
    <property type="entry name" value="GGDEF"/>
    <property type="match status" value="1"/>
</dbReference>
<dbReference type="EMBL" id="JACADJ010000029">
    <property type="protein sequence ID" value="NWH05272.1"/>
    <property type="molecule type" value="Genomic_DNA"/>
</dbReference>
<dbReference type="Pfam" id="PF00990">
    <property type="entry name" value="GGDEF"/>
    <property type="match status" value="1"/>
</dbReference>
<dbReference type="PROSITE" id="PS50110">
    <property type="entry name" value="RESPONSE_REGULATORY"/>
    <property type="match status" value="1"/>
</dbReference>
<dbReference type="GO" id="GO:0000160">
    <property type="term" value="P:phosphorelay signal transduction system"/>
    <property type="evidence" value="ECO:0007669"/>
    <property type="project" value="InterPro"/>
</dbReference>
<feature type="domain" description="Response regulatory" evidence="4">
    <location>
        <begin position="13"/>
        <end position="129"/>
    </location>
</feature>
<dbReference type="PANTHER" id="PTHR45138:SF9">
    <property type="entry name" value="DIGUANYLATE CYCLASE DGCM-RELATED"/>
    <property type="match status" value="1"/>
</dbReference>
<dbReference type="GO" id="GO:0005886">
    <property type="term" value="C:plasma membrane"/>
    <property type="evidence" value="ECO:0007669"/>
    <property type="project" value="TreeGrafter"/>
</dbReference>
<dbReference type="Proteomes" id="UP000553343">
    <property type="component" value="Unassembled WGS sequence"/>
</dbReference>
<dbReference type="InterPro" id="IPR050469">
    <property type="entry name" value="Diguanylate_Cyclase"/>
</dbReference>
<dbReference type="SUPFAM" id="SSF52172">
    <property type="entry name" value="CheY-like"/>
    <property type="match status" value="1"/>
</dbReference>
<dbReference type="Gene3D" id="3.40.50.2300">
    <property type="match status" value="1"/>
</dbReference>
<feature type="modified residue" description="4-aspartylphosphate" evidence="3">
    <location>
        <position position="62"/>
    </location>
</feature>
<dbReference type="Pfam" id="PF00072">
    <property type="entry name" value="Response_reg"/>
    <property type="match status" value="1"/>
</dbReference>
<evidence type="ECO:0000256" key="3">
    <source>
        <dbReference type="PROSITE-ProRule" id="PRU00169"/>
    </source>
</evidence>
<evidence type="ECO:0000256" key="1">
    <source>
        <dbReference type="ARBA" id="ARBA00012528"/>
    </source>
</evidence>
<dbReference type="InterPro" id="IPR043128">
    <property type="entry name" value="Rev_trsase/Diguanyl_cyclase"/>
</dbReference>
<dbReference type="InterPro" id="IPR011006">
    <property type="entry name" value="CheY-like_superfamily"/>
</dbReference>
<comment type="caution">
    <text evidence="6">The sequence shown here is derived from an EMBL/GenBank/DDBJ whole genome shotgun (WGS) entry which is preliminary data.</text>
</comment>
<accession>A0A850T782</accession>
<dbReference type="GO" id="GO:0043709">
    <property type="term" value="P:cell adhesion involved in single-species biofilm formation"/>
    <property type="evidence" value="ECO:0007669"/>
    <property type="project" value="TreeGrafter"/>
</dbReference>
<dbReference type="InterPro" id="IPR001789">
    <property type="entry name" value="Sig_transdc_resp-reg_receiver"/>
</dbReference>
<gene>
    <name evidence="6" type="ORF">HXW94_09780</name>
</gene>
<dbReference type="NCBIfam" id="TIGR00254">
    <property type="entry name" value="GGDEF"/>
    <property type="match status" value="1"/>
</dbReference>
<keyword evidence="3" id="KW-0597">Phosphoprotein</keyword>
<dbReference type="GO" id="GO:1902201">
    <property type="term" value="P:negative regulation of bacterial-type flagellum-dependent cell motility"/>
    <property type="evidence" value="ECO:0007669"/>
    <property type="project" value="TreeGrafter"/>
</dbReference>
<proteinExistence type="predicted"/>
<dbReference type="InterPro" id="IPR029787">
    <property type="entry name" value="Nucleotide_cyclase"/>
</dbReference>
<dbReference type="SUPFAM" id="SSF55073">
    <property type="entry name" value="Nucleotide cyclase"/>
    <property type="match status" value="1"/>
</dbReference>
<dbReference type="CDD" id="cd19920">
    <property type="entry name" value="REC_PA4781-like"/>
    <property type="match status" value="1"/>
</dbReference>
<dbReference type="RefSeq" id="WP_178366727.1">
    <property type="nucleotide sequence ID" value="NZ_JACADJ010000029.1"/>
</dbReference>
<dbReference type="PANTHER" id="PTHR45138">
    <property type="entry name" value="REGULATORY COMPONENTS OF SENSORY TRANSDUCTION SYSTEM"/>
    <property type="match status" value="1"/>
</dbReference>
<keyword evidence="7" id="KW-1185">Reference proteome</keyword>